<dbReference type="PANTHER" id="PTHR11496">
    <property type="entry name" value="ALCOHOL DEHYDROGENASE"/>
    <property type="match status" value="1"/>
</dbReference>
<dbReference type="AlphaFoldDB" id="A0AA41K656"/>
<accession>A0AA41K656</accession>
<evidence type="ECO:0000259" key="4">
    <source>
        <dbReference type="Pfam" id="PF25137"/>
    </source>
</evidence>
<evidence type="ECO:0000313" key="6">
    <source>
        <dbReference type="Proteomes" id="UP000708338"/>
    </source>
</evidence>
<evidence type="ECO:0000313" key="5">
    <source>
        <dbReference type="EMBL" id="MBT9810493.1"/>
    </source>
</evidence>
<dbReference type="InterPro" id="IPR039697">
    <property type="entry name" value="Alcohol_dehydrogenase_Fe"/>
</dbReference>
<name>A0AA41K656_9FIRM</name>
<gene>
    <name evidence="5" type="ORF">GPL26_12685</name>
</gene>
<reference evidence="5" key="1">
    <citation type="journal article" date="2021" name="Gut Microbes">
        <title>A synthetic consortium of 100 gut commensals modulates the composition and function in a colon model of the microbiome of elderly subjects.</title>
        <authorList>
            <person name="Perez M."/>
            <person name="Ntemiri A."/>
            <person name="Tan H."/>
            <person name="Harris H.M.B."/>
            <person name="Roager H.M."/>
            <person name="Ribiere C."/>
            <person name="O'Toole P.W."/>
        </authorList>
    </citation>
    <scope>NUCLEOTIDE SEQUENCE</scope>
    <source>
        <strain evidence="5">MCC335</strain>
    </source>
</reference>
<organism evidence="5 6">
    <name type="scientific">Enterocloster citroniae</name>
    <dbReference type="NCBI Taxonomy" id="358743"/>
    <lineage>
        <taxon>Bacteria</taxon>
        <taxon>Bacillati</taxon>
        <taxon>Bacillota</taxon>
        <taxon>Clostridia</taxon>
        <taxon>Lachnospirales</taxon>
        <taxon>Lachnospiraceae</taxon>
        <taxon>Enterocloster</taxon>
    </lineage>
</organism>
<keyword evidence="2" id="KW-0560">Oxidoreductase</keyword>
<proteinExistence type="inferred from homology"/>
<comment type="caution">
    <text evidence="5">The sequence shown here is derived from an EMBL/GenBank/DDBJ whole genome shotgun (WGS) entry which is preliminary data.</text>
</comment>
<evidence type="ECO:0000259" key="3">
    <source>
        <dbReference type="Pfam" id="PF00465"/>
    </source>
</evidence>
<dbReference type="CDD" id="cd14863">
    <property type="entry name" value="Fe-ADH-like"/>
    <property type="match status" value="1"/>
</dbReference>
<dbReference type="PANTHER" id="PTHR11496:SF102">
    <property type="entry name" value="ALCOHOL DEHYDROGENASE 4"/>
    <property type="match status" value="1"/>
</dbReference>
<dbReference type="Proteomes" id="UP000708338">
    <property type="component" value="Unassembled WGS sequence"/>
</dbReference>
<dbReference type="Gene3D" id="1.20.1090.10">
    <property type="entry name" value="Dehydroquinate synthase-like - alpha domain"/>
    <property type="match status" value="1"/>
</dbReference>
<dbReference type="EMBL" id="WQPS01000013">
    <property type="protein sequence ID" value="MBT9810493.1"/>
    <property type="molecule type" value="Genomic_DNA"/>
</dbReference>
<dbReference type="Pfam" id="PF25137">
    <property type="entry name" value="ADH_Fe_C"/>
    <property type="match status" value="1"/>
</dbReference>
<dbReference type="InterPro" id="IPR001670">
    <property type="entry name" value="ADH_Fe/GldA"/>
</dbReference>
<comment type="similarity">
    <text evidence="1">Belongs to the iron-containing alcohol dehydrogenase family.</text>
</comment>
<sequence length="383" mass="41083">MGEYMLEQKVKLLCGPGKASEIGSLAVKLGKKKALLVTDKGIVATGIHKRVVDSLRLCGVECVVFDDVVPDPTAQNVADGYKMCADHQCDLVIGMGGGSPMDTSKAINLLRFNPEPILRYADPKNVMEPAPGLIVIPTTSGTGSEMSDGLVISSDNVKHPILAPVAGAEYAVIDPELMVGIPPRLTQATGLDAMSHAIEGYTSTAADPSTDMINESLIRTIAEWLPKAVEHGGNVEARQQMAICASMAGWMLQYSHTNAGHSVAHILGSHYHIPHGEACAYATPWILEFNATAMPERVMRIGRILGASFKGDEGPAEIGAIARDAFIRFRDKILGKLDITRYEVDKSTFPSAADDIAGELFQVFNPRKMESADALDILNKIFA</sequence>
<dbReference type="Gene3D" id="3.40.50.1970">
    <property type="match status" value="1"/>
</dbReference>
<evidence type="ECO:0000256" key="1">
    <source>
        <dbReference type="ARBA" id="ARBA00007358"/>
    </source>
</evidence>
<dbReference type="InterPro" id="IPR056798">
    <property type="entry name" value="ADH_Fe_C"/>
</dbReference>
<dbReference type="FunFam" id="3.40.50.1970:FF:000003">
    <property type="entry name" value="Alcohol dehydrogenase, iron-containing"/>
    <property type="match status" value="1"/>
</dbReference>
<evidence type="ECO:0000256" key="2">
    <source>
        <dbReference type="ARBA" id="ARBA00023002"/>
    </source>
</evidence>
<dbReference type="SUPFAM" id="SSF56796">
    <property type="entry name" value="Dehydroquinate synthase-like"/>
    <property type="match status" value="1"/>
</dbReference>
<feature type="domain" description="Alcohol dehydrogenase iron-type/glycerol dehydrogenase GldA" evidence="3">
    <location>
        <begin position="11"/>
        <end position="175"/>
    </location>
</feature>
<dbReference type="Pfam" id="PF00465">
    <property type="entry name" value="Fe-ADH"/>
    <property type="match status" value="1"/>
</dbReference>
<dbReference type="GO" id="GO:0046872">
    <property type="term" value="F:metal ion binding"/>
    <property type="evidence" value="ECO:0007669"/>
    <property type="project" value="InterPro"/>
</dbReference>
<dbReference type="GO" id="GO:0004022">
    <property type="term" value="F:alcohol dehydrogenase (NAD+) activity"/>
    <property type="evidence" value="ECO:0007669"/>
    <property type="project" value="UniProtKB-ARBA"/>
</dbReference>
<protein>
    <submittedName>
        <fullName evidence="5">Iron-containing alcohol dehydrogenase</fullName>
    </submittedName>
</protein>
<feature type="domain" description="Fe-containing alcohol dehydrogenase-like C-terminal" evidence="4">
    <location>
        <begin position="188"/>
        <end position="381"/>
    </location>
</feature>